<keyword evidence="3 4" id="KW-0326">Glycosidase</keyword>
<accession>A0AAD7CJ94</accession>
<evidence type="ECO:0000256" key="2">
    <source>
        <dbReference type="ARBA" id="ARBA00022801"/>
    </source>
</evidence>
<evidence type="ECO:0000313" key="9">
    <source>
        <dbReference type="Proteomes" id="UP001221142"/>
    </source>
</evidence>
<evidence type="ECO:0000256" key="4">
    <source>
        <dbReference type="RuleBase" id="RU361153"/>
    </source>
</evidence>
<keyword evidence="9" id="KW-1185">Reference proteome</keyword>
<comment type="caution">
    <text evidence="8">The sequence shown here is derived from an EMBL/GenBank/DDBJ whole genome shotgun (WGS) entry which is preliminary data.</text>
</comment>
<evidence type="ECO:0000256" key="1">
    <source>
        <dbReference type="ARBA" id="ARBA00005641"/>
    </source>
</evidence>
<evidence type="ECO:0000259" key="7">
    <source>
        <dbReference type="Pfam" id="PF00150"/>
    </source>
</evidence>
<gene>
    <name evidence="8" type="ORF">FB45DRAFT_887543</name>
</gene>
<name>A0AAD7CJ94_9AGAR</name>
<evidence type="ECO:0000256" key="6">
    <source>
        <dbReference type="SAM" id="SignalP"/>
    </source>
</evidence>
<feature type="chain" id="PRO_5041901778" evidence="6">
    <location>
        <begin position="23"/>
        <end position="476"/>
    </location>
</feature>
<dbReference type="InterPro" id="IPR001547">
    <property type="entry name" value="Glyco_hydro_5"/>
</dbReference>
<dbReference type="GO" id="GO:0005576">
    <property type="term" value="C:extracellular region"/>
    <property type="evidence" value="ECO:0007669"/>
    <property type="project" value="TreeGrafter"/>
</dbReference>
<dbReference type="Gene3D" id="3.20.20.80">
    <property type="entry name" value="Glycosidases"/>
    <property type="match status" value="1"/>
</dbReference>
<dbReference type="SUPFAM" id="SSF51445">
    <property type="entry name" value="(Trans)glycosidases"/>
    <property type="match status" value="1"/>
</dbReference>
<dbReference type="AlphaFoldDB" id="A0AAD7CJ94"/>
<dbReference type="PANTHER" id="PTHR31297">
    <property type="entry name" value="GLUCAN ENDO-1,6-BETA-GLUCOSIDASE B"/>
    <property type="match status" value="1"/>
</dbReference>
<proteinExistence type="inferred from homology"/>
<feature type="signal peptide" evidence="6">
    <location>
        <begin position="1"/>
        <end position="22"/>
    </location>
</feature>
<keyword evidence="6" id="KW-0732">Signal</keyword>
<dbReference type="Proteomes" id="UP001221142">
    <property type="component" value="Unassembled WGS sequence"/>
</dbReference>
<keyword evidence="2 4" id="KW-0378">Hydrolase</keyword>
<sequence length="476" mass="51929">MLSSVFPLGLLLLCLHHRVVDAAQQCRLQLNGKASGASVTSTSTSPQNAPSLTGPTTSTAGTATASSGASASASATPLPPFPYGTTPIRGVNLGGWFMTEPWITPSLFNNTGNPAIVDEFTFGQLQDPDTALSAMQNHWATWYTEDDFIAIAAAGLTHVRLPLAFWHVPLTSADTNGSTSVEPFIAGAWPYFLKALNWANMHGIRVILDLHGAPGSQNGFDNSGQRTSDPIWSTSPANISRTLDTLTFLTKHVGGLVDVVELLNEPATFLNPSYPATLRQFWTNGYNAVRAVGSNKVMIGDGFQGVDSWTDFLTSPAQGVLMDYHEYQIFSVPELSRSFDDHINFACSSMADLTNFANNNIWTVVGEWSTAVTDCALWLNGRGIGARWDGTWYTPNTPLGSCDGWTGSSSNFSSDYKTFLRQYWEVQVTMGENVQGWIYWTWKAENADDWSYQKGLEGGWIPQDPTDRLYPNICNS</sequence>
<reference evidence="8" key="1">
    <citation type="submission" date="2023-03" db="EMBL/GenBank/DDBJ databases">
        <title>Massive genome expansion in bonnet fungi (Mycena s.s.) driven by repeated elements and novel gene families across ecological guilds.</title>
        <authorList>
            <consortium name="Lawrence Berkeley National Laboratory"/>
            <person name="Harder C.B."/>
            <person name="Miyauchi S."/>
            <person name="Viragh M."/>
            <person name="Kuo A."/>
            <person name="Thoen E."/>
            <person name="Andreopoulos B."/>
            <person name="Lu D."/>
            <person name="Skrede I."/>
            <person name="Drula E."/>
            <person name="Henrissat B."/>
            <person name="Morin E."/>
            <person name="Kohler A."/>
            <person name="Barry K."/>
            <person name="LaButti K."/>
            <person name="Morin E."/>
            <person name="Salamov A."/>
            <person name="Lipzen A."/>
            <person name="Mereny Z."/>
            <person name="Hegedus B."/>
            <person name="Baldrian P."/>
            <person name="Stursova M."/>
            <person name="Weitz H."/>
            <person name="Taylor A."/>
            <person name="Grigoriev I.V."/>
            <person name="Nagy L.G."/>
            <person name="Martin F."/>
            <person name="Kauserud H."/>
        </authorList>
    </citation>
    <scope>NUCLEOTIDE SEQUENCE</scope>
    <source>
        <strain evidence="8">9284</strain>
    </source>
</reference>
<feature type="domain" description="Glycoside hydrolase family 5" evidence="7">
    <location>
        <begin position="129"/>
        <end position="371"/>
    </location>
</feature>
<protein>
    <submittedName>
        <fullName evidence="8">Glycoside hydrolase family 5 protein</fullName>
    </submittedName>
</protein>
<organism evidence="8 9">
    <name type="scientific">Roridomyces roridus</name>
    <dbReference type="NCBI Taxonomy" id="1738132"/>
    <lineage>
        <taxon>Eukaryota</taxon>
        <taxon>Fungi</taxon>
        <taxon>Dikarya</taxon>
        <taxon>Basidiomycota</taxon>
        <taxon>Agaricomycotina</taxon>
        <taxon>Agaricomycetes</taxon>
        <taxon>Agaricomycetidae</taxon>
        <taxon>Agaricales</taxon>
        <taxon>Marasmiineae</taxon>
        <taxon>Mycenaceae</taxon>
        <taxon>Roridomyces</taxon>
    </lineage>
</organism>
<dbReference type="EMBL" id="JARKIF010000001">
    <property type="protein sequence ID" value="KAJ7650305.1"/>
    <property type="molecule type" value="Genomic_DNA"/>
</dbReference>
<dbReference type="GO" id="GO:0009986">
    <property type="term" value="C:cell surface"/>
    <property type="evidence" value="ECO:0007669"/>
    <property type="project" value="TreeGrafter"/>
</dbReference>
<dbReference type="GO" id="GO:0008422">
    <property type="term" value="F:beta-glucosidase activity"/>
    <property type="evidence" value="ECO:0007669"/>
    <property type="project" value="TreeGrafter"/>
</dbReference>
<evidence type="ECO:0000256" key="5">
    <source>
        <dbReference type="SAM" id="MobiDB-lite"/>
    </source>
</evidence>
<feature type="compositionally biased region" description="Low complexity" evidence="5">
    <location>
        <begin position="40"/>
        <end position="76"/>
    </location>
</feature>
<dbReference type="InterPro" id="IPR017853">
    <property type="entry name" value="GH"/>
</dbReference>
<dbReference type="GO" id="GO:0009251">
    <property type="term" value="P:glucan catabolic process"/>
    <property type="evidence" value="ECO:0007669"/>
    <property type="project" value="TreeGrafter"/>
</dbReference>
<comment type="similarity">
    <text evidence="1 4">Belongs to the glycosyl hydrolase 5 (cellulase A) family.</text>
</comment>
<dbReference type="Pfam" id="PF00150">
    <property type="entry name" value="Cellulase"/>
    <property type="match status" value="1"/>
</dbReference>
<feature type="region of interest" description="Disordered" evidence="5">
    <location>
        <begin position="36"/>
        <end position="76"/>
    </location>
</feature>
<dbReference type="PANTHER" id="PTHR31297:SF42">
    <property type="entry name" value="GLYCOSIDE HYDROLASE FAMILY 5 DOMAIN-CONTAINING PROTEIN"/>
    <property type="match status" value="1"/>
</dbReference>
<evidence type="ECO:0000256" key="3">
    <source>
        <dbReference type="ARBA" id="ARBA00023295"/>
    </source>
</evidence>
<evidence type="ECO:0000313" key="8">
    <source>
        <dbReference type="EMBL" id="KAJ7650305.1"/>
    </source>
</evidence>
<dbReference type="InterPro" id="IPR050386">
    <property type="entry name" value="Glycosyl_hydrolase_5"/>
</dbReference>